<dbReference type="PANTHER" id="PTHR34819">
    <property type="entry name" value="LARGE CYSTEINE-RICH PERIPLASMIC PROTEIN OMCB"/>
    <property type="match status" value="1"/>
</dbReference>
<protein>
    <recommendedName>
        <fullName evidence="2">DUF11 domain-containing protein</fullName>
    </recommendedName>
</protein>
<comment type="caution">
    <text evidence="3">The sequence shown here is derived from an EMBL/GenBank/DDBJ whole genome shotgun (WGS) entry which is preliminary data.</text>
</comment>
<feature type="chain" id="PRO_5040854105" description="DUF11 domain-containing protein" evidence="1">
    <location>
        <begin position="26"/>
        <end position="1147"/>
    </location>
</feature>
<feature type="domain" description="DUF11" evidence="2">
    <location>
        <begin position="513"/>
        <end position="629"/>
    </location>
</feature>
<dbReference type="InterPro" id="IPR047589">
    <property type="entry name" value="DUF11_rpt"/>
</dbReference>
<dbReference type="PANTHER" id="PTHR34819:SF3">
    <property type="entry name" value="CELL SURFACE PROTEIN"/>
    <property type="match status" value="1"/>
</dbReference>
<evidence type="ECO:0000313" key="4">
    <source>
        <dbReference type="Proteomes" id="UP001149140"/>
    </source>
</evidence>
<dbReference type="RefSeq" id="WP_270041099.1">
    <property type="nucleotide sequence ID" value="NZ_JAPDOD010000015.1"/>
</dbReference>
<dbReference type="Proteomes" id="UP001149140">
    <property type="component" value="Unassembled WGS sequence"/>
</dbReference>
<accession>A0A9X3MU10</accession>
<gene>
    <name evidence="3" type="ORF">OM076_16500</name>
</gene>
<dbReference type="NCBIfam" id="TIGR01451">
    <property type="entry name" value="B_ant_repeat"/>
    <property type="match status" value="3"/>
</dbReference>
<keyword evidence="4" id="KW-1185">Reference proteome</keyword>
<dbReference type="GO" id="GO:0005975">
    <property type="term" value="P:carbohydrate metabolic process"/>
    <property type="evidence" value="ECO:0007669"/>
    <property type="project" value="UniProtKB-ARBA"/>
</dbReference>
<evidence type="ECO:0000259" key="2">
    <source>
        <dbReference type="Pfam" id="PF01345"/>
    </source>
</evidence>
<evidence type="ECO:0000313" key="3">
    <source>
        <dbReference type="EMBL" id="MDA0161876.1"/>
    </source>
</evidence>
<proteinExistence type="predicted"/>
<reference evidence="3" key="1">
    <citation type="submission" date="2022-10" db="EMBL/GenBank/DDBJ databases">
        <title>The WGS of Solirubrobacter ginsenosidimutans DSM 21036.</title>
        <authorList>
            <person name="Jiang Z."/>
        </authorList>
    </citation>
    <scope>NUCLEOTIDE SEQUENCE</scope>
    <source>
        <strain evidence="3">DSM 21036</strain>
    </source>
</reference>
<feature type="domain" description="DUF11" evidence="2">
    <location>
        <begin position="639"/>
        <end position="755"/>
    </location>
</feature>
<dbReference type="InterPro" id="IPR051172">
    <property type="entry name" value="Chlamydia_OmcB"/>
</dbReference>
<feature type="domain" description="DUF11" evidence="2">
    <location>
        <begin position="763"/>
        <end position="881"/>
    </location>
</feature>
<dbReference type="InterPro" id="IPR001434">
    <property type="entry name" value="OmcB-like_DUF11"/>
</dbReference>
<evidence type="ECO:0000256" key="1">
    <source>
        <dbReference type="SAM" id="SignalP"/>
    </source>
</evidence>
<dbReference type="InterPro" id="IPR013783">
    <property type="entry name" value="Ig-like_fold"/>
</dbReference>
<dbReference type="AlphaFoldDB" id="A0A9X3MU10"/>
<dbReference type="Gene3D" id="2.60.40.10">
    <property type="entry name" value="Immunoglobulins"/>
    <property type="match status" value="2"/>
</dbReference>
<dbReference type="EMBL" id="JAPDOD010000015">
    <property type="protein sequence ID" value="MDA0161876.1"/>
    <property type="molecule type" value="Genomic_DNA"/>
</dbReference>
<keyword evidence="1" id="KW-0732">Signal</keyword>
<name>A0A9X3MU10_9ACTN</name>
<dbReference type="Pfam" id="PF01345">
    <property type="entry name" value="DUF11"/>
    <property type="match status" value="4"/>
</dbReference>
<feature type="domain" description="DUF11" evidence="2">
    <location>
        <begin position="896"/>
        <end position="1003"/>
    </location>
</feature>
<sequence length="1147" mass="116921">MRLMGTAVLLGACLLTLLVPAGASADRPFAVRYTVNDAGSITFAANTLMTCPAAATGCAAAQAGTQGGTLGNNNGYAMTRVDVDGVPGTFDSSSADLSLPADALVLWAGLYWAGDTAAGSGGAAAPSPAARNTVSLRAPGAGAYTTITAQTLDTNGSRFSGFAEVTAQVRAAGVGAYTVANVQAATGEDRYAAWDLIVVYRDATEPPRNLTVFDGLATISRSTPAASVSLSGFTTPPFGPVRSTVGLWSSEGDRTSTGDSATLNSSPIFDPANPADNVFNSSISRFGVNVTDKNPNYVNQLGSDMNLFREDGVLANGATSATIRLTTGGETYYPAGAFFTTDIFAPEIRPVKSVVDVNGGAIERGDQLEYTVRLTNTGQDPAVSLRFLDPIPAQTAYVPNSLAVTPVTSPGGACGLFVAQSDAINDGLAEYDPAAGRTVFRLGTGANDTQGGRLEPGQTACARFRVGVAPDAQLSSAIVNQGAAAFVGLTLGTQFPEELSNATTSIVAGADLVPAKTHAGGVFVGGRAYNFTIGVANAGNLPTTGTVTVQDPLDPAQFSSVNSAAGAGWACTIAASTVTCTRPDPLPAGQSYPPIVVNATVQDPAPATVVNTATVSGGGDSDDTNNSATDAGGATAQADLTIAKAADQRVVPARGEVTFTLDVLNRGPSTATAAQVTDTLTPNFAALEVTSDRGTCTTAVVCTLGAMAPGQAATITIRARVLDAAVASTVTNAATVTDTGTSEDPAPGNNRSEVDLDVPVSSDLQVDKSFAPTPNPTAGDLVTYTIAVSNAGPSTAHNVSTRDVLPAEFYAPAPVPTGTFTGGGTCVWLPLVRNLRCAIDSLAPGQTETITIVARLAPDSRGKTVLNNIGAISDSVDPNPALATDTVSFVPIPAADLELTKAAPPDPVTPGGVARFTFQVANHGPSSAPDVMLHDTLPDGLTFVADTAGACSAAGQAVTCALGALSAGGSLELGIDVRVDPSKAGQTVRNTASIASEPADPALAPAEVIPSSNFDSAALSVAPLVESTPPEPAPPVPVAAPAQPSPAQVVTQCPSLRRFTIRLRERKGRAVRSAAIRVNGRVVAIMRRRSDHRLVAVVDLRGLPKGTYQVEITARLRNGRRARWVRSYRTCIDRLPPSNHLTDRGAL</sequence>
<feature type="signal peptide" evidence="1">
    <location>
        <begin position="1"/>
        <end position="25"/>
    </location>
</feature>
<organism evidence="3 4">
    <name type="scientific">Solirubrobacter ginsenosidimutans</name>
    <dbReference type="NCBI Taxonomy" id="490573"/>
    <lineage>
        <taxon>Bacteria</taxon>
        <taxon>Bacillati</taxon>
        <taxon>Actinomycetota</taxon>
        <taxon>Thermoleophilia</taxon>
        <taxon>Solirubrobacterales</taxon>
        <taxon>Solirubrobacteraceae</taxon>
        <taxon>Solirubrobacter</taxon>
    </lineage>
</organism>